<name>A0ABY3S311_9ENTR</name>
<sequence length="193" mass="21340">MKYKSRFLNVEQNVSDLGCAVIEVNGIAPPHRRVQDAQVLVCEHDAPVVLLNIYVEVDADGFITTSCFKEILSNDDYVVVLCGQHVHILDIASQSVESLYLNDYVGHIYAVPDYTEDTLSENFLVTTYRFVFLINVAQGILWKSEECGIDGVLIHGISDNIIFGSGDWDPPGGWEDFGLSLINGKPCNVAISD</sequence>
<keyword evidence="2" id="KW-1185">Reference proteome</keyword>
<dbReference type="Proteomes" id="UP001199659">
    <property type="component" value="Chromosome"/>
</dbReference>
<reference evidence="1 2" key="1">
    <citation type="journal article" date="2022" name="Int. J. Syst. Evol. Microbiol.">
        <title>Pseudocitrobacter corydidari sp. nov., isolated from the Asian emerald cockroach Corydidarum magnifica.</title>
        <authorList>
            <person name="Guzman J."/>
            <person name="Poehlein A."/>
            <person name="Glaeser S.P."/>
            <person name="Schwengers O."/>
            <person name="Blom J."/>
            <person name="Hollensteiner J."/>
            <person name="Kampfer P."/>
            <person name="Vilcinskas A."/>
        </authorList>
    </citation>
    <scope>NUCLEOTIDE SEQUENCE [LARGE SCALE GENOMIC DNA]</scope>
    <source>
        <strain evidence="1">G163CM</strain>
    </source>
</reference>
<gene>
    <name evidence="1" type="ORF">G163CM_18020</name>
</gene>
<organism evidence="1 2">
    <name type="scientific">Pseudocitrobacter corydidari</name>
    <dbReference type="NCBI Taxonomy" id="2891570"/>
    <lineage>
        <taxon>Bacteria</taxon>
        <taxon>Pseudomonadati</taxon>
        <taxon>Pseudomonadota</taxon>
        <taxon>Gammaproteobacteria</taxon>
        <taxon>Enterobacterales</taxon>
        <taxon>Enterobacteriaceae</taxon>
        <taxon>Pseudocitrobacter</taxon>
    </lineage>
</organism>
<evidence type="ECO:0000313" key="2">
    <source>
        <dbReference type="Proteomes" id="UP001199659"/>
    </source>
</evidence>
<proteinExistence type="predicted"/>
<protein>
    <submittedName>
        <fullName evidence="1">Uncharacterized protein</fullName>
    </submittedName>
</protein>
<accession>A0ABY3S311</accession>
<dbReference type="EMBL" id="CP087880">
    <property type="protein sequence ID" value="UGS41101.1"/>
    <property type="molecule type" value="Genomic_DNA"/>
</dbReference>
<dbReference type="RefSeq" id="WP_231827777.1">
    <property type="nucleotide sequence ID" value="NZ_CP087880.1"/>
</dbReference>
<evidence type="ECO:0000313" key="1">
    <source>
        <dbReference type="EMBL" id="UGS41101.1"/>
    </source>
</evidence>